<evidence type="ECO:0000256" key="1">
    <source>
        <dbReference type="SAM" id="Phobius"/>
    </source>
</evidence>
<comment type="caution">
    <text evidence="2">The sequence shown here is derived from an EMBL/GenBank/DDBJ whole genome shotgun (WGS) entry which is preliminary data.</text>
</comment>
<protein>
    <submittedName>
        <fullName evidence="2">Xanthosine utilization system XapX-like protein</fullName>
    </submittedName>
</protein>
<dbReference type="EMBL" id="JBEPLO010000004">
    <property type="protein sequence ID" value="MET3557381.1"/>
    <property type="molecule type" value="Genomic_DNA"/>
</dbReference>
<feature type="transmembrane region" description="Helical" evidence="1">
    <location>
        <begin position="31"/>
        <end position="52"/>
    </location>
</feature>
<name>A0ABV2FFP3_9STRE</name>
<evidence type="ECO:0000313" key="3">
    <source>
        <dbReference type="Proteomes" id="UP001549122"/>
    </source>
</evidence>
<gene>
    <name evidence="2" type="ORF">ABID29_000491</name>
</gene>
<keyword evidence="1" id="KW-0812">Transmembrane</keyword>
<keyword evidence="1" id="KW-1133">Transmembrane helix</keyword>
<dbReference type="Proteomes" id="UP001549122">
    <property type="component" value="Unassembled WGS sequence"/>
</dbReference>
<keyword evidence="1" id="KW-0472">Membrane</keyword>
<proteinExistence type="predicted"/>
<reference evidence="2 3" key="1">
    <citation type="submission" date="2024-06" db="EMBL/GenBank/DDBJ databases">
        <title>Genomic Encyclopedia of Type Strains, Phase IV (KMG-IV): sequencing the most valuable type-strain genomes for metagenomic binning, comparative biology and taxonomic classification.</title>
        <authorList>
            <person name="Goeker M."/>
        </authorList>
    </citation>
    <scope>NUCLEOTIDE SEQUENCE [LARGE SCALE GENOMIC DNA]</scope>
    <source>
        <strain evidence="2 3">DSM 28303</strain>
    </source>
</reference>
<accession>A0ABV2FFP3</accession>
<organism evidence="2 3">
    <name type="scientific">Streptococcus rupicaprae</name>
    <dbReference type="NCBI Taxonomy" id="759619"/>
    <lineage>
        <taxon>Bacteria</taxon>
        <taxon>Bacillati</taxon>
        <taxon>Bacillota</taxon>
        <taxon>Bacilli</taxon>
        <taxon>Lactobacillales</taxon>
        <taxon>Streptococcaceae</taxon>
        <taxon>Streptococcus</taxon>
    </lineage>
</organism>
<keyword evidence="3" id="KW-1185">Reference proteome</keyword>
<sequence length="61" mass="6812">MTFLTKLLISLAAFLVSFGLIFGLLNLPYRFGPYICAVFLGSLLANMGRRAYTNVLESKHK</sequence>
<evidence type="ECO:0000313" key="2">
    <source>
        <dbReference type="EMBL" id="MET3557381.1"/>
    </source>
</evidence>
<feature type="transmembrane region" description="Helical" evidence="1">
    <location>
        <begin position="7"/>
        <end position="25"/>
    </location>
</feature>